<dbReference type="SMART" id="SM00387">
    <property type="entry name" value="HATPase_c"/>
    <property type="match status" value="1"/>
</dbReference>
<keyword evidence="6" id="KW-0902">Two-component regulatory system</keyword>
<name>A0A3B0S4Y1_9ZZZZ</name>
<dbReference type="SMART" id="SM00304">
    <property type="entry name" value="HAMP"/>
    <property type="match status" value="1"/>
</dbReference>
<evidence type="ECO:0000256" key="3">
    <source>
        <dbReference type="ARBA" id="ARBA00022553"/>
    </source>
</evidence>
<dbReference type="InterPro" id="IPR050736">
    <property type="entry name" value="Sensor_HK_Regulatory"/>
</dbReference>
<dbReference type="InterPro" id="IPR004358">
    <property type="entry name" value="Sig_transdc_His_kin-like_C"/>
</dbReference>
<feature type="domain" description="HAMP" evidence="9">
    <location>
        <begin position="290"/>
        <end position="346"/>
    </location>
</feature>
<dbReference type="AlphaFoldDB" id="A0A3B0S4Y1"/>
<reference evidence="10" key="1">
    <citation type="submission" date="2018-06" db="EMBL/GenBank/DDBJ databases">
        <authorList>
            <person name="Zhirakovskaya E."/>
        </authorList>
    </citation>
    <scope>NUCLEOTIDE SEQUENCE</scope>
</reference>
<comment type="catalytic activity">
    <reaction evidence="1">
        <text>ATP + protein L-histidine = ADP + protein N-phospho-L-histidine.</text>
        <dbReference type="EC" id="2.7.13.3"/>
    </reaction>
</comment>
<dbReference type="InterPro" id="IPR005467">
    <property type="entry name" value="His_kinase_dom"/>
</dbReference>
<gene>
    <name evidence="10" type="ORF">MNBD_ALPHA08-86</name>
</gene>
<evidence type="ECO:0000256" key="7">
    <source>
        <dbReference type="SAM" id="Phobius"/>
    </source>
</evidence>
<feature type="domain" description="Histidine kinase" evidence="8">
    <location>
        <begin position="368"/>
        <end position="589"/>
    </location>
</feature>
<dbReference type="EC" id="2.7.13.3" evidence="2"/>
<dbReference type="PROSITE" id="PS50885">
    <property type="entry name" value="HAMP"/>
    <property type="match status" value="1"/>
</dbReference>
<dbReference type="CDD" id="cd12912">
    <property type="entry name" value="PDC2_MCP_like"/>
    <property type="match status" value="1"/>
</dbReference>
<keyword evidence="7" id="KW-0472">Membrane</keyword>
<dbReference type="CDD" id="cd00082">
    <property type="entry name" value="HisKA"/>
    <property type="match status" value="1"/>
</dbReference>
<keyword evidence="3" id="KW-0597">Phosphoprotein</keyword>
<dbReference type="InterPro" id="IPR003594">
    <property type="entry name" value="HATPase_dom"/>
</dbReference>
<evidence type="ECO:0000259" key="9">
    <source>
        <dbReference type="PROSITE" id="PS50885"/>
    </source>
</evidence>
<dbReference type="InterPro" id="IPR003661">
    <property type="entry name" value="HisK_dim/P_dom"/>
</dbReference>
<dbReference type="PROSITE" id="PS50109">
    <property type="entry name" value="HIS_KIN"/>
    <property type="match status" value="1"/>
</dbReference>
<evidence type="ECO:0000256" key="1">
    <source>
        <dbReference type="ARBA" id="ARBA00000085"/>
    </source>
</evidence>
<feature type="transmembrane region" description="Helical" evidence="7">
    <location>
        <begin position="269"/>
        <end position="289"/>
    </location>
</feature>
<dbReference type="GO" id="GO:0000155">
    <property type="term" value="F:phosphorelay sensor kinase activity"/>
    <property type="evidence" value="ECO:0007669"/>
    <property type="project" value="InterPro"/>
</dbReference>
<keyword evidence="7" id="KW-1133">Transmembrane helix</keyword>
<dbReference type="InterPro" id="IPR036097">
    <property type="entry name" value="HisK_dim/P_sf"/>
</dbReference>
<dbReference type="Gene3D" id="3.30.450.20">
    <property type="entry name" value="PAS domain"/>
    <property type="match status" value="1"/>
</dbReference>
<evidence type="ECO:0000256" key="5">
    <source>
        <dbReference type="ARBA" id="ARBA00022777"/>
    </source>
</evidence>
<dbReference type="SMART" id="SM00388">
    <property type="entry name" value="HisKA"/>
    <property type="match status" value="1"/>
</dbReference>
<keyword evidence="7" id="KW-0812">Transmembrane</keyword>
<dbReference type="Gene3D" id="3.30.565.10">
    <property type="entry name" value="Histidine kinase-like ATPase, C-terminal domain"/>
    <property type="match status" value="1"/>
</dbReference>
<dbReference type="PRINTS" id="PR00344">
    <property type="entry name" value="BCTRLSENSOR"/>
</dbReference>
<evidence type="ECO:0000256" key="4">
    <source>
        <dbReference type="ARBA" id="ARBA00022679"/>
    </source>
</evidence>
<sequence length="600" mass="65719">MKFGKQLLLIFIAATAAPLLVLWFSLGEMMYKKEVADVSAKQLLIARNLGSALQRYHADVKSGFEIVSKNLVADSGIKNVNNFIASLNFRHFCVANIQSGRVVAQAAPKTTPCPEQIPAERMAFFKALANDTEPVFSPVLAGPENQPLIYVLQKFGNKLAIAAVSTNYIAELGKAVTFGQNGHAAIVDQGGNILAHPNSKWVATRKNISGISVVKSMMAGQTGVTTFFSPALEAEVIAGFTSVSGTGWGVMVPQPTSELQLAAKAAHNAIFPIIAICIVLAGLLALLIARRVMKPLNSMIKLSEAVDQGDRHPKPDVDDSWHVPHEFKDVQKRFNAMAKAVSKYQDNQQKDRQAAETDRKNKAEYFANLAHELKTPLNSILGFSGVLRQAAPGSLEPHEKSEFLGHIEKSAGHLLLFVNDLLDLNRLEMGAHKISEQEFRLIDPIRFCETMLRKQIDNKKISVVIDCEDKNLRLFADERSINQILINLVGNAVRYSFDEGEIKISTRLLAGGDLQIKVLDHGIGIPKDDLEVILLPFKRANDPHLAEIHGTGLGLSIVSKLARLHNFTFTIESVHGFSTTARLVIPKERIMGNPANTEVA</sequence>
<evidence type="ECO:0000259" key="8">
    <source>
        <dbReference type="PROSITE" id="PS50109"/>
    </source>
</evidence>
<dbReference type="SUPFAM" id="SSF55874">
    <property type="entry name" value="ATPase domain of HSP90 chaperone/DNA topoisomerase II/histidine kinase"/>
    <property type="match status" value="1"/>
</dbReference>
<proteinExistence type="predicted"/>
<evidence type="ECO:0000256" key="6">
    <source>
        <dbReference type="ARBA" id="ARBA00023012"/>
    </source>
</evidence>
<accession>A0A3B0S4Y1</accession>
<keyword evidence="5" id="KW-0418">Kinase</keyword>
<dbReference type="InterPro" id="IPR036890">
    <property type="entry name" value="HATPase_C_sf"/>
</dbReference>
<dbReference type="InterPro" id="IPR003660">
    <property type="entry name" value="HAMP_dom"/>
</dbReference>
<dbReference type="PANTHER" id="PTHR43711">
    <property type="entry name" value="TWO-COMPONENT HISTIDINE KINASE"/>
    <property type="match status" value="1"/>
</dbReference>
<dbReference type="GO" id="GO:0016020">
    <property type="term" value="C:membrane"/>
    <property type="evidence" value="ECO:0007669"/>
    <property type="project" value="InterPro"/>
</dbReference>
<evidence type="ECO:0000256" key="2">
    <source>
        <dbReference type="ARBA" id="ARBA00012438"/>
    </source>
</evidence>
<dbReference type="PANTHER" id="PTHR43711:SF1">
    <property type="entry name" value="HISTIDINE KINASE 1"/>
    <property type="match status" value="1"/>
</dbReference>
<organism evidence="10">
    <name type="scientific">hydrothermal vent metagenome</name>
    <dbReference type="NCBI Taxonomy" id="652676"/>
    <lineage>
        <taxon>unclassified sequences</taxon>
        <taxon>metagenomes</taxon>
        <taxon>ecological metagenomes</taxon>
    </lineage>
</organism>
<dbReference type="Gene3D" id="1.10.287.130">
    <property type="match status" value="1"/>
</dbReference>
<dbReference type="Pfam" id="PF02518">
    <property type="entry name" value="HATPase_c"/>
    <property type="match status" value="1"/>
</dbReference>
<protein>
    <recommendedName>
        <fullName evidence="2">histidine kinase</fullName>
        <ecNumber evidence="2">2.7.13.3</ecNumber>
    </recommendedName>
</protein>
<dbReference type="Gene3D" id="6.10.340.10">
    <property type="match status" value="1"/>
</dbReference>
<dbReference type="EMBL" id="UOEC01000151">
    <property type="protein sequence ID" value="VAV98101.1"/>
    <property type="molecule type" value="Genomic_DNA"/>
</dbReference>
<keyword evidence="4" id="KW-0808">Transferase</keyword>
<dbReference type="Pfam" id="PF00512">
    <property type="entry name" value="HisKA"/>
    <property type="match status" value="1"/>
</dbReference>
<evidence type="ECO:0000313" key="10">
    <source>
        <dbReference type="EMBL" id="VAV98101.1"/>
    </source>
</evidence>
<dbReference type="SUPFAM" id="SSF47384">
    <property type="entry name" value="Homodimeric domain of signal transducing histidine kinase"/>
    <property type="match status" value="1"/>
</dbReference>